<keyword evidence="3" id="KW-1185">Reference proteome</keyword>
<protein>
    <recommendedName>
        <fullName evidence="4">RWD domain-containing protein</fullName>
    </recommendedName>
</protein>
<evidence type="ECO:0008006" key="4">
    <source>
        <dbReference type="Google" id="ProtNLM"/>
    </source>
</evidence>
<feature type="region of interest" description="Disordered" evidence="1">
    <location>
        <begin position="283"/>
        <end position="304"/>
    </location>
</feature>
<dbReference type="PANTHER" id="PTHR40237:SF1">
    <property type="entry name" value="LD44813P"/>
    <property type="match status" value="1"/>
</dbReference>
<sequence length="483" mass="54789">MASLVTSASVADREREAVKQSSFVSEVEASTRTFIRINIVHSRYRKIRANLTFPEKYPSEQLVVEITSQGEKGSLAIPVGLKKKLEIESMQACKAVMERREAVKDDEDLTPENSQMLATCAYLRQFIDSNRFVSCWKELKQTAGLVTAGGNTIRMSDSTGTIVLNFTSLPYNYSVQLSIDEGYPSTLLNEVDPLPIKIKVKSTNFPDSIETMITKQAIELVRRCCQGRDPVQALQMSNPIRAPRGFVMPQGGERSARITKDTIKDLEHDRETLLKMKKLKDVDQAKQAHNHKAALNSTKERKDARRELNKLAHREIERDDELEKKMSQAEIDRAKVEAGWQDDGDPVPSLLPTANFLIESIVKFQNRTCPVCSERVLPENPNDLKKLFEKSADGDKKKSAEEKKARKEMKKKRPVRCYCNCWYHAGCLDKYMTEPPFGAACQGTCSGGPVHHPDYPEDKRTLERTWNAKQARIREMEDAMLFL</sequence>
<dbReference type="OrthoDB" id="8062037at2759"/>
<evidence type="ECO:0000313" key="3">
    <source>
        <dbReference type="Proteomes" id="UP001165085"/>
    </source>
</evidence>
<organism evidence="2 3">
    <name type="scientific">Triparma strigata</name>
    <dbReference type="NCBI Taxonomy" id="1606541"/>
    <lineage>
        <taxon>Eukaryota</taxon>
        <taxon>Sar</taxon>
        <taxon>Stramenopiles</taxon>
        <taxon>Ochrophyta</taxon>
        <taxon>Bolidophyceae</taxon>
        <taxon>Parmales</taxon>
        <taxon>Triparmaceae</taxon>
        <taxon>Triparma</taxon>
    </lineage>
</organism>
<dbReference type="Proteomes" id="UP001165085">
    <property type="component" value="Unassembled WGS sequence"/>
</dbReference>
<gene>
    <name evidence="2" type="ORF">TrST_g6174</name>
</gene>
<dbReference type="EMBL" id="BRXY01000338">
    <property type="protein sequence ID" value="GMH88146.1"/>
    <property type="molecule type" value="Genomic_DNA"/>
</dbReference>
<reference evidence="3" key="1">
    <citation type="journal article" date="2023" name="Commun. Biol.">
        <title>Genome analysis of Parmales, the sister group of diatoms, reveals the evolutionary specialization of diatoms from phago-mixotrophs to photoautotrophs.</title>
        <authorList>
            <person name="Ban H."/>
            <person name="Sato S."/>
            <person name="Yoshikawa S."/>
            <person name="Yamada K."/>
            <person name="Nakamura Y."/>
            <person name="Ichinomiya M."/>
            <person name="Sato N."/>
            <person name="Blanc-Mathieu R."/>
            <person name="Endo H."/>
            <person name="Kuwata A."/>
            <person name="Ogata H."/>
        </authorList>
    </citation>
    <scope>NUCLEOTIDE SEQUENCE [LARGE SCALE GENOMIC DNA]</scope>
    <source>
        <strain evidence="3">NIES 3701</strain>
    </source>
</reference>
<proteinExistence type="predicted"/>
<accession>A0A9W7BCM7</accession>
<name>A0A9W7BCM7_9STRA</name>
<evidence type="ECO:0000256" key="1">
    <source>
        <dbReference type="SAM" id="MobiDB-lite"/>
    </source>
</evidence>
<dbReference type="AlphaFoldDB" id="A0A9W7BCM7"/>
<evidence type="ECO:0000313" key="2">
    <source>
        <dbReference type="EMBL" id="GMH88146.1"/>
    </source>
</evidence>
<comment type="caution">
    <text evidence="2">The sequence shown here is derived from an EMBL/GenBank/DDBJ whole genome shotgun (WGS) entry which is preliminary data.</text>
</comment>
<feature type="compositionally biased region" description="Basic and acidic residues" evidence="1">
    <location>
        <begin position="388"/>
        <end position="405"/>
    </location>
</feature>
<feature type="region of interest" description="Disordered" evidence="1">
    <location>
        <begin position="388"/>
        <end position="407"/>
    </location>
</feature>
<dbReference type="PANTHER" id="PTHR40237">
    <property type="entry name" value="LD44813P"/>
    <property type="match status" value="1"/>
</dbReference>